<comment type="caution">
    <text evidence="3">The sequence shown here is derived from an EMBL/GenBank/DDBJ whole genome shotgun (WGS) entry which is preliminary data.</text>
</comment>
<dbReference type="Proteomes" id="UP001231189">
    <property type="component" value="Unassembled WGS sequence"/>
</dbReference>
<feature type="domain" description="MULE transposase" evidence="2">
    <location>
        <begin position="220"/>
        <end position="313"/>
    </location>
</feature>
<dbReference type="PANTHER" id="PTHR47718:SF4">
    <property type="entry name" value="PROTEIN FAR1-RELATED SEQUENCE"/>
    <property type="match status" value="1"/>
</dbReference>
<sequence length="351" mass="39753">MSRKFQGKRDAERYFWFGIDLNEPADQDFAPVSNDNEAGSSHAPLVWESTADQGFVPGSNSNAAGTSHGPPTRENADAIGPFGPCSAGQTGDAQVDPMDTSDRGTNAGSGFQTGVTLPSEDSGEEGEVQSTPEGFSPKTPFLGMKFDTWEAALSHYNRAQHSEERKIKDIPELLKYFEKLKEDDPRFYYDYKLDDDNRVENIFWVDGAARYVYKLYNDCISFDTTFMTNRYNMPCAPFVGINRYGQSIQLGCGFLRNERVSNFEWLFRTFLVAMDGLHPMNIITDQDGAMRNAIEMVFPDTIHRNCRWHIMQKVQEKIGPMAAKREDLRRDFNDVIDYSVTEEDLKLDGLK</sequence>
<organism evidence="3 4">
    <name type="scientific">Lolium multiflorum</name>
    <name type="common">Italian ryegrass</name>
    <name type="synonym">Lolium perenne subsp. multiflorum</name>
    <dbReference type="NCBI Taxonomy" id="4521"/>
    <lineage>
        <taxon>Eukaryota</taxon>
        <taxon>Viridiplantae</taxon>
        <taxon>Streptophyta</taxon>
        <taxon>Embryophyta</taxon>
        <taxon>Tracheophyta</taxon>
        <taxon>Spermatophyta</taxon>
        <taxon>Magnoliopsida</taxon>
        <taxon>Liliopsida</taxon>
        <taxon>Poales</taxon>
        <taxon>Poaceae</taxon>
        <taxon>BOP clade</taxon>
        <taxon>Pooideae</taxon>
        <taxon>Poodae</taxon>
        <taxon>Poeae</taxon>
        <taxon>Poeae Chloroplast Group 2 (Poeae type)</taxon>
        <taxon>Loliodinae</taxon>
        <taxon>Loliinae</taxon>
        <taxon>Lolium</taxon>
    </lineage>
</organism>
<reference evidence="3" key="1">
    <citation type="submission" date="2023-07" db="EMBL/GenBank/DDBJ databases">
        <title>A chromosome-level genome assembly of Lolium multiflorum.</title>
        <authorList>
            <person name="Chen Y."/>
            <person name="Copetti D."/>
            <person name="Kolliker R."/>
            <person name="Studer B."/>
        </authorList>
    </citation>
    <scope>NUCLEOTIDE SEQUENCE</scope>
    <source>
        <strain evidence="3">02402/16</strain>
        <tissue evidence="3">Leaf</tissue>
    </source>
</reference>
<accession>A0AAD8QEC9</accession>
<keyword evidence="4" id="KW-1185">Reference proteome</keyword>
<evidence type="ECO:0000313" key="3">
    <source>
        <dbReference type="EMBL" id="KAK1601020.1"/>
    </source>
</evidence>
<evidence type="ECO:0000256" key="1">
    <source>
        <dbReference type="SAM" id="MobiDB-lite"/>
    </source>
</evidence>
<dbReference type="EMBL" id="JAUUTY010000521">
    <property type="protein sequence ID" value="KAK1601020.1"/>
    <property type="molecule type" value="Genomic_DNA"/>
</dbReference>
<dbReference type="PANTHER" id="PTHR47718">
    <property type="entry name" value="OS01G0519700 PROTEIN"/>
    <property type="match status" value="1"/>
</dbReference>
<dbReference type="Pfam" id="PF10551">
    <property type="entry name" value="MULE"/>
    <property type="match status" value="1"/>
</dbReference>
<dbReference type="AlphaFoldDB" id="A0AAD8QEC9"/>
<dbReference type="InterPro" id="IPR018289">
    <property type="entry name" value="MULE_transposase_dom"/>
</dbReference>
<evidence type="ECO:0000259" key="2">
    <source>
        <dbReference type="Pfam" id="PF10551"/>
    </source>
</evidence>
<name>A0AAD8QEC9_LOLMU</name>
<proteinExistence type="predicted"/>
<gene>
    <name evidence="3" type="ORF">QYE76_008323</name>
</gene>
<evidence type="ECO:0000313" key="4">
    <source>
        <dbReference type="Proteomes" id="UP001231189"/>
    </source>
</evidence>
<feature type="region of interest" description="Disordered" evidence="1">
    <location>
        <begin position="25"/>
        <end position="137"/>
    </location>
</feature>
<protein>
    <recommendedName>
        <fullName evidence="2">MULE transposase domain-containing protein</fullName>
    </recommendedName>
</protein>
<feature type="compositionally biased region" description="Polar residues" evidence="1">
    <location>
        <begin position="103"/>
        <end position="116"/>
    </location>
</feature>